<dbReference type="AlphaFoldDB" id="A0A255YFZ4"/>
<evidence type="ECO:0008006" key="4">
    <source>
        <dbReference type="Google" id="ProtNLM"/>
    </source>
</evidence>
<name>A0A255YFZ4_9SPHN</name>
<organism evidence="2 3">
    <name type="scientific">Sandarakinorhabdus cyanobacteriorum</name>
    <dbReference type="NCBI Taxonomy" id="1981098"/>
    <lineage>
        <taxon>Bacteria</taxon>
        <taxon>Pseudomonadati</taxon>
        <taxon>Pseudomonadota</taxon>
        <taxon>Alphaproteobacteria</taxon>
        <taxon>Sphingomonadales</taxon>
        <taxon>Sphingosinicellaceae</taxon>
        <taxon>Sandarakinorhabdus</taxon>
    </lineage>
</organism>
<evidence type="ECO:0000313" key="3">
    <source>
        <dbReference type="Proteomes" id="UP000216991"/>
    </source>
</evidence>
<dbReference type="Proteomes" id="UP000216991">
    <property type="component" value="Unassembled WGS sequence"/>
</dbReference>
<dbReference type="EMBL" id="NOXT01000111">
    <property type="protein sequence ID" value="OYQ28177.1"/>
    <property type="molecule type" value="Genomic_DNA"/>
</dbReference>
<protein>
    <recommendedName>
        <fullName evidence="4">PepSY domain-containing protein</fullName>
    </recommendedName>
</protein>
<sequence length="200" mass="22119">MIVGIQIILWVASGLVMVARPMDTVRGTDLRKTAPTSLAMPARLPALAGVEKLELGQLLGRPVWKLTDGQGKRLIDAATGQPIAITAREAEAVARAGTMMTGPAVVTPVTPAQPASDWRETTGFRVEFDDDTRVYINSQGEIGAVRTPWWRFYDLFWGLHIMDWSERENTHHPLIIIATLLSLGVVLTGALLTVRHFWRR</sequence>
<evidence type="ECO:0000313" key="2">
    <source>
        <dbReference type="EMBL" id="OYQ28177.1"/>
    </source>
</evidence>
<accession>A0A255YFZ4</accession>
<comment type="caution">
    <text evidence="2">The sequence shown here is derived from an EMBL/GenBank/DDBJ whole genome shotgun (WGS) entry which is preliminary data.</text>
</comment>
<feature type="transmembrane region" description="Helical" evidence="1">
    <location>
        <begin position="174"/>
        <end position="194"/>
    </location>
</feature>
<evidence type="ECO:0000256" key="1">
    <source>
        <dbReference type="SAM" id="Phobius"/>
    </source>
</evidence>
<keyword evidence="1" id="KW-1133">Transmembrane helix</keyword>
<reference evidence="2 3" key="1">
    <citation type="submission" date="2017-07" db="EMBL/GenBank/DDBJ databases">
        <title>Sandarakinorhabdus cyanobacteriorum sp. nov., a novel bacterium isolated from cyanobacterial aggregates in a eutrophic lake.</title>
        <authorList>
            <person name="Cai H."/>
        </authorList>
    </citation>
    <scope>NUCLEOTIDE SEQUENCE [LARGE SCALE GENOMIC DNA]</scope>
    <source>
        <strain evidence="2 3">TH057</strain>
    </source>
</reference>
<keyword evidence="3" id="KW-1185">Reference proteome</keyword>
<proteinExistence type="predicted"/>
<keyword evidence="1" id="KW-0472">Membrane</keyword>
<keyword evidence="1" id="KW-0812">Transmembrane</keyword>
<gene>
    <name evidence="2" type="ORF">CHU93_09410</name>
</gene>